<dbReference type="WBParaSite" id="GPUH_0002312001-mRNA-1">
    <property type="protein sequence ID" value="GPUH_0002312001-mRNA-1"/>
    <property type="gene ID" value="GPUH_0002312001"/>
</dbReference>
<accession>A0A183EQ51</accession>
<gene>
    <name evidence="1" type="ORF">GPUH_LOCUS23091</name>
</gene>
<evidence type="ECO:0000313" key="3">
    <source>
        <dbReference type="WBParaSite" id="GPUH_0002312001-mRNA-1"/>
    </source>
</evidence>
<dbReference type="Proteomes" id="UP000271098">
    <property type="component" value="Unassembled WGS sequence"/>
</dbReference>
<dbReference type="EMBL" id="UYRT01096783">
    <property type="protein sequence ID" value="VDN40968.1"/>
    <property type="molecule type" value="Genomic_DNA"/>
</dbReference>
<proteinExistence type="predicted"/>
<reference evidence="3" key="1">
    <citation type="submission" date="2016-06" db="UniProtKB">
        <authorList>
            <consortium name="WormBaseParasite"/>
        </authorList>
    </citation>
    <scope>IDENTIFICATION</scope>
</reference>
<name>A0A183EQ51_9BILA</name>
<evidence type="ECO:0000313" key="2">
    <source>
        <dbReference type="Proteomes" id="UP000271098"/>
    </source>
</evidence>
<organism evidence="3">
    <name type="scientific">Gongylonema pulchrum</name>
    <dbReference type="NCBI Taxonomy" id="637853"/>
    <lineage>
        <taxon>Eukaryota</taxon>
        <taxon>Metazoa</taxon>
        <taxon>Ecdysozoa</taxon>
        <taxon>Nematoda</taxon>
        <taxon>Chromadorea</taxon>
        <taxon>Rhabditida</taxon>
        <taxon>Spirurina</taxon>
        <taxon>Spiruromorpha</taxon>
        <taxon>Spiruroidea</taxon>
        <taxon>Gongylonematidae</taxon>
        <taxon>Gongylonema</taxon>
    </lineage>
</organism>
<keyword evidence="2" id="KW-1185">Reference proteome</keyword>
<protein>
    <submittedName>
        <fullName evidence="3">Ig-like domain-containing protein</fullName>
    </submittedName>
</protein>
<dbReference type="OrthoDB" id="5883033at2759"/>
<evidence type="ECO:0000313" key="1">
    <source>
        <dbReference type="EMBL" id="VDN40968.1"/>
    </source>
</evidence>
<dbReference type="AlphaFoldDB" id="A0A183EQ51"/>
<sequence>MLYIDDLRISDSGDYECILTNKDDARDIRHSVYHLQVSPTKGQLKFVDASNDIELEEGGTIRLYHIARSFPDDEYDSEWRKMDEVDIHISEVQNINATYNTIKPDPSLTENSDIYEKDRLELICILPLNDEL</sequence>
<reference evidence="1 2" key="2">
    <citation type="submission" date="2018-11" db="EMBL/GenBank/DDBJ databases">
        <authorList>
            <consortium name="Pathogen Informatics"/>
        </authorList>
    </citation>
    <scope>NUCLEOTIDE SEQUENCE [LARGE SCALE GENOMIC DNA]</scope>
</reference>